<dbReference type="AlphaFoldDB" id="A0A927D403"/>
<comment type="caution">
    <text evidence="2">The sequence shown here is derived from an EMBL/GenBank/DDBJ whole genome shotgun (WGS) entry which is preliminary data.</text>
</comment>
<organism evidence="2 3">
    <name type="scientific">Sulfitobacter aestuariivivens</name>
    <dbReference type="NCBI Taxonomy" id="2766981"/>
    <lineage>
        <taxon>Bacteria</taxon>
        <taxon>Pseudomonadati</taxon>
        <taxon>Pseudomonadota</taxon>
        <taxon>Alphaproteobacteria</taxon>
        <taxon>Rhodobacterales</taxon>
        <taxon>Roseobacteraceae</taxon>
        <taxon>Sulfitobacter</taxon>
    </lineage>
</organism>
<evidence type="ECO:0000313" key="3">
    <source>
        <dbReference type="Proteomes" id="UP000635142"/>
    </source>
</evidence>
<accession>A0A927D403</accession>
<name>A0A927D403_9RHOB</name>
<keyword evidence="1" id="KW-1133">Transmembrane helix</keyword>
<feature type="transmembrane region" description="Helical" evidence="1">
    <location>
        <begin position="69"/>
        <end position="90"/>
    </location>
</feature>
<keyword evidence="1" id="KW-0812">Transmembrane</keyword>
<dbReference type="EMBL" id="JACTAG010000001">
    <property type="protein sequence ID" value="MBD3662431.1"/>
    <property type="molecule type" value="Genomic_DNA"/>
</dbReference>
<sequence length="125" mass="13693">MHHIPYILNILILLPVLAQLLRHRAGTPLVAFGGVPDVPVLRMLVVSLWGGVLIMSVIALAAPLTFWPLLLFQVIYKTLFLAVFCGPIWLGRSNGVIPVGPVVVFIFIIAVWPFFIVTALQSGQV</sequence>
<protein>
    <submittedName>
        <fullName evidence="2">Uncharacterized protein</fullName>
    </submittedName>
</protein>
<dbReference type="RefSeq" id="WP_191073468.1">
    <property type="nucleotide sequence ID" value="NZ_JACTAG010000001.1"/>
</dbReference>
<gene>
    <name evidence="2" type="ORF">H9Q16_00695</name>
</gene>
<evidence type="ECO:0000256" key="1">
    <source>
        <dbReference type="SAM" id="Phobius"/>
    </source>
</evidence>
<feature type="transmembrane region" description="Helical" evidence="1">
    <location>
        <begin position="43"/>
        <end position="62"/>
    </location>
</feature>
<feature type="transmembrane region" description="Helical" evidence="1">
    <location>
        <begin position="96"/>
        <end position="120"/>
    </location>
</feature>
<keyword evidence="3" id="KW-1185">Reference proteome</keyword>
<dbReference type="Proteomes" id="UP000635142">
    <property type="component" value="Unassembled WGS sequence"/>
</dbReference>
<reference evidence="2" key="1">
    <citation type="submission" date="2020-08" db="EMBL/GenBank/DDBJ databases">
        <title>Sulfitobacter aestuariivivens sp. nov., isolated from a tidal flat.</title>
        <authorList>
            <person name="Park S."/>
            <person name="Yoon J.-H."/>
        </authorList>
    </citation>
    <scope>NUCLEOTIDE SEQUENCE</scope>
    <source>
        <strain evidence="2">TSTF-M16</strain>
    </source>
</reference>
<proteinExistence type="predicted"/>
<evidence type="ECO:0000313" key="2">
    <source>
        <dbReference type="EMBL" id="MBD3662431.1"/>
    </source>
</evidence>
<keyword evidence="1" id="KW-0472">Membrane</keyword>